<proteinExistence type="predicted"/>
<evidence type="ECO:0000313" key="1">
    <source>
        <dbReference type="EMBL" id="MBA4506279.1"/>
    </source>
</evidence>
<gene>
    <name evidence="1" type="ORF">H0H28_13385</name>
</gene>
<dbReference type="EMBL" id="JACEOR010000630">
    <property type="protein sequence ID" value="MBA4506279.1"/>
    <property type="molecule type" value="Genomic_DNA"/>
</dbReference>
<dbReference type="RefSeq" id="WP_144317744.1">
    <property type="nucleotide sequence ID" value="NZ_CP038157.1"/>
</dbReference>
<evidence type="ECO:0000313" key="2">
    <source>
        <dbReference type="Proteomes" id="UP000580709"/>
    </source>
</evidence>
<dbReference type="NCBIfam" id="NF046112">
    <property type="entry name" value="MSMEG_6209_Nter"/>
    <property type="match status" value="1"/>
</dbReference>
<dbReference type="Gene3D" id="1.10.8.1060">
    <property type="entry name" value="Corynebacterium glutamicum thioredoxin-dependent arsenate reductase, N-terminal domain"/>
    <property type="match status" value="1"/>
</dbReference>
<name>A0A838WWQ7_9CORY</name>
<comment type="caution">
    <text evidence="1">The sequence shown here is derived from an EMBL/GenBank/DDBJ whole genome shotgun (WGS) entry which is preliminary data.</text>
</comment>
<accession>A0A838WWQ7</accession>
<keyword evidence="2" id="KW-1185">Reference proteome</keyword>
<reference evidence="1 2" key="1">
    <citation type="submission" date="2020-07" db="EMBL/GenBank/DDBJ databases">
        <authorList>
            <person name="Khare M."/>
        </authorList>
    </citation>
    <scope>NUCLEOTIDE SEQUENCE [LARGE SCALE GENOMIC DNA]</scope>
    <source>
        <strain evidence="1 2">P8776</strain>
    </source>
</reference>
<sequence length="83" mass="9721">MTNKTTKTNDIDFSIIRERALRNIREDLITEWSSVYPSELIEESFDAVKAQHKDRANIEDFIPVLVEAEMKERLRSRDLDVPA</sequence>
<organism evidence="1 2">
    <name type="scientific">Corynebacterium sanguinis</name>
    <dbReference type="NCBI Taxonomy" id="2594913"/>
    <lineage>
        <taxon>Bacteria</taxon>
        <taxon>Bacillati</taxon>
        <taxon>Actinomycetota</taxon>
        <taxon>Actinomycetes</taxon>
        <taxon>Mycobacteriales</taxon>
        <taxon>Corynebacteriaceae</taxon>
        <taxon>Corynebacterium</taxon>
    </lineage>
</organism>
<protein>
    <submittedName>
        <fullName evidence="1">Uncharacterized protein</fullName>
    </submittedName>
</protein>
<dbReference type="AlphaFoldDB" id="A0A838WWQ7"/>
<dbReference type="Proteomes" id="UP000580709">
    <property type="component" value="Unassembled WGS sequence"/>
</dbReference>
<dbReference type="GeneID" id="74901693"/>